<feature type="non-terminal residue" evidence="1">
    <location>
        <position position="64"/>
    </location>
</feature>
<sequence>VVAMLQRYFNLPIGNVITADPPIDVRVNRIILHQTVAVRPSMTYIPKPPNPGPLNLGPPPCDMS</sequence>
<evidence type="ECO:0000313" key="1">
    <source>
        <dbReference type="EMBL" id="CAG8851231.1"/>
    </source>
</evidence>
<name>A0ACA9T0M8_9GLOM</name>
<evidence type="ECO:0000313" key="2">
    <source>
        <dbReference type="Proteomes" id="UP000789920"/>
    </source>
</evidence>
<gene>
    <name evidence="1" type="ORF">RPERSI_LOCUS36471</name>
</gene>
<protein>
    <submittedName>
        <fullName evidence="1">490_t:CDS:1</fullName>
    </submittedName>
</protein>
<comment type="caution">
    <text evidence="1">The sequence shown here is derived from an EMBL/GenBank/DDBJ whole genome shotgun (WGS) entry which is preliminary data.</text>
</comment>
<feature type="non-terminal residue" evidence="1">
    <location>
        <position position="1"/>
    </location>
</feature>
<dbReference type="Proteomes" id="UP000789920">
    <property type="component" value="Unassembled WGS sequence"/>
</dbReference>
<proteinExistence type="predicted"/>
<organism evidence="1 2">
    <name type="scientific">Racocetra persica</name>
    <dbReference type="NCBI Taxonomy" id="160502"/>
    <lineage>
        <taxon>Eukaryota</taxon>
        <taxon>Fungi</taxon>
        <taxon>Fungi incertae sedis</taxon>
        <taxon>Mucoromycota</taxon>
        <taxon>Glomeromycotina</taxon>
        <taxon>Glomeromycetes</taxon>
        <taxon>Diversisporales</taxon>
        <taxon>Gigasporaceae</taxon>
        <taxon>Racocetra</taxon>
    </lineage>
</organism>
<reference evidence="1" key="1">
    <citation type="submission" date="2021-06" db="EMBL/GenBank/DDBJ databases">
        <authorList>
            <person name="Kallberg Y."/>
            <person name="Tangrot J."/>
            <person name="Rosling A."/>
        </authorList>
    </citation>
    <scope>NUCLEOTIDE SEQUENCE</scope>
    <source>
        <strain evidence="1">MA461A</strain>
    </source>
</reference>
<dbReference type="EMBL" id="CAJVQC010174996">
    <property type="protein sequence ID" value="CAG8851231.1"/>
    <property type="molecule type" value="Genomic_DNA"/>
</dbReference>
<keyword evidence="2" id="KW-1185">Reference proteome</keyword>
<accession>A0ACA9T0M8</accession>